<feature type="domain" description="Protein kinase" evidence="5">
    <location>
        <begin position="1"/>
        <end position="346"/>
    </location>
</feature>
<dbReference type="Gene3D" id="3.40.50.300">
    <property type="entry name" value="P-loop containing nucleotide triphosphate hydrolases"/>
    <property type="match status" value="1"/>
</dbReference>
<dbReference type="GO" id="GO:0016020">
    <property type="term" value="C:membrane"/>
    <property type="evidence" value="ECO:0007669"/>
    <property type="project" value="TreeGrafter"/>
</dbReference>
<keyword evidence="4" id="KW-0067">ATP-binding</keyword>
<evidence type="ECO:0000256" key="4">
    <source>
        <dbReference type="ARBA" id="ARBA00022840"/>
    </source>
</evidence>
<evidence type="ECO:0000256" key="3">
    <source>
        <dbReference type="ARBA" id="ARBA00022777"/>
    </source>
</evidence>
<dbReference type="PANTHER" id="PTHR24348:SF22">
    <property type="entry name" value="NON-SPECIFIC SERINE_THREONINE PROTEIN KINASE"/>
    <property type="match status" value="1"/>
</dbReference>
<protein>
    <submittedName>
        <fullName evidence="6">Protein kinase domain-containing protein</fullName>
    </submittedName>
</protein>
<feature type="non-terminal residue" evidence="6">
    <location>
        <position position="1"/>
    </location>
</feature>
<evidence type="ECO:0000256" key="1">
    <source>
        <dbReference type="ARBA" id="ARBA00022679"/>
    </source>
</evidence>
<dbReference type="InterPro" id="IPR045269">
    <property type="entry name" value="Atg1-like"/>
</dbReference>
<dbReference type="GO" id="GO:0000045">
    <property type="term" value="P:autophagosome assembly"/>
    <property type="evidence" value="ECO:0007669"/>
    <property type="project" value="TreeGrafter"/>
</dbReference>
<dbReference type="EMBL" id="GDID01003941">
    <property type="protein sequence ID" value="JAP92665.1"/>
    <property type="molecule type" value="Transcribed_RNA"/>
</dbReference>
<dbReference type="SUPFAM" id="SSF56112">
    <property type="entry name" value="Protein kinase-like (PK-like)"/>
    <property type="match status" value="1"/>
</dbReference>
<dbReference type="GO" id="GO:0010506">
    <property type="term" value="P:regulation of autophagy"/>
    <property type="evidence" value="ECO:0007669"/>
    <property type="project" value="InterPro"/>
</dbReference>
<keyword evidence="3 6" id="KW-0418">Kinase</keyword>
<proteinExistence type="predicted"/>
<keyword evidence="1" id="KW-0808">Transferase</keyword>
<dbReference type="InterPro" id="IPR000719">
    <property type="entry name" value="Prot_kinase_dom"/>
</dbReference>
<dbReference type="Gene3D" id="3.30.200.20">
    <property type="entry name" value="Phosphorylase Kinase, domain 1"/>
    <property type="match status" value="1"/>
</dbReference>
<dbReference type="InterPro" id="IPR008271">
    <property type="entry name" value="Ser/Thr_kinase_AS"/>
</dbReference>
<dbReference type="GO" id="GO:0004674">
    <property type="term" value="F:protein serine/threonine kinase activity"/>
    <property type="evidence" value="ECO:0007669"/>
    <property type="project" value="InterPro"/>
</dbReference>
<dbReference type="PANTHER" id="PTHR24348">
    <property type="entry name" value="SERINE/THREONINE-PROTEIN KINASE UNC-51-RELATED"/>
    <property type="match status" value="1"/>
</dbReference>
<sequence>KIIKQLGQGAQAITYKVQDLSDGSIKVLKKYKLVLSDLRKIKDETKLLASKLDHPNIMKSYELICQDNDFAWQVNEFIDGDSLDVFIKKQFKTTRSYEEFFSLQDLYDDVIKISDDQEQKHRYQNFLRQKLKDKYNFKLSEITLIPGFKIGKVLRANQKYIAQKNFSGYMAVYDSNPPIIAEEQFSNTQYFKTVLHFMEQLIDVLIYIHSQNIVHCDLKPENIMITKTCQVKLIDFGAFVFKKACSMAGTLGFMAPEVRFQQQISQKADIWSLGAVFYLMLFGHFPFLQCTTFVELMNLQFAKGFFVPLDIFGENVDSRFGELIERIFTVNYQKRPCAKEVKDVFSKLNCKSVTVERLKCVKIAFIGAFNTGKTHIFNKMSQNSLEKEIQSVTRQYWLGEWIQVTFYETMQAERGNHEMYEILFGDIDLCYLVYNDLESFNQLQKHKELLESANKCCDTAYFLLWNGFPKRKRIQHEKIDVVEEIDWIERKADKILEKGLQHCLKEEFYKFDDTVVVKKK</sequence>
<gene>
    <name evidence="6" type="ORF">TPC1_15320</name>
</gene>
<name>A0A146KAA3_9EUKA</name>
<dbReference type="Gene3D" id="1.10.510.10">
    <property type="entry name" value="Transferase(Phosphotransferase) domain 1"/>
    <property type="match status" value="2"/>
</dbReference>
<dbReference type="PROSITE" id="PS00108">
    <property type="entry name" value="PROTEIN_KINASE_ST"/>
    <property type="match status" value="1"/>
</dbReference>
<evidence type="ECO:0000313" key="6">
    <source>
        <dbReference type="EMBL" id="JAP92665.1"/>
    </source>
</evidence>
<evidence type="ECO:0000256" key="2">
    <source>
        <dbReference type="ARBA" id="ARBA00022741"/>
    </source>
</evidence>
<dbReference type="Pfam" id="PF00069">
    <property type="entry name" value="Pkinase"/>
    <property type="match status" value="1"/>
</dbReference>
<keyword evidence="2" id="KW-0547">Nucleotide-binding</keyword>
<organism evidence="6">
    <name type="scientific">Trepomonas sp. PC1</name>
    <dbReference type="NCBI Taxonomy" id="1076344"/>
    <lineage>
        <taxon>Eukaryota</taxon>
        <taxon>Metamonada</taxon>
        <taxon>Diplomonadida</taxon>
        <taxon>Hexamitidae</taxon>
        <taxon>Hexamitinae</taxon>
        <taxon>Trepomonas</taxon>
    </lineage>
</organism>
<reference evidence="6" key="1">
    <citation type="submission" date="2015-07" db="EMBL/GenBank/DDBJ databases">
        <title>Adaptation to a free-living lifestyle via gene acquisitions in the diplomonad Trepomonas sp. PC1.</title>
        <authorList>
            <person name="Xu F."/>
            <person name="Jerlstrom-Hultqvist J."/>
            <person name="Kolisko M."/>
            <person name="Simpson A.G.B."/>
            <person name="Roger A.J."/>
            <person name="Svard S.G."/>
            <person name="Andersson J.O."/>
        </authorList>
    </citation>
    <scope>NUCLEOTIDE SEQUENCE</scope>
    <source>
        <strain evidence="6">PC1</strain>
    </source>
</reference>
<dbReference type="GO" id="GO:0005829">
    <property type="term" value="C:cytosol"/>
    <property type="evidence" value="ECO:0007669"/>
    <property type="project" value="TreeGrafter"/>
</dbReference>
<dbReference type="GO" id="GO:0000407">
    <property type="term" value="C:phagophore assembly site"/>
    <property type="evidence" value="ECO:0007669"/>
    <property type="project" value="TreeGrafter"/>
</dbReference>
<dbReference type="GO" id="GO:0005524">
    <property type="term" value="F:ATP binding"/>
    <property type="evidence" value="ECO:0007669"/>
    <property type="project" value="UniProtKB-KW"/>
</dbReference>
<dbReference type="GO" id="GO:0005776">
    <property type="term" value="C:autophagosome"/>
    <property type="evidence" value="ECO:0007669"/>
    <property type="project" value="TreeGrafter"/>
</dbReference>
<evidence type="ECO:0000259" key="5">
    <source>
        <dbReference type="PROSITE" id="PS50011"/>
    </source>
</evidence>
<dbReference type="PROSITE" id="PS50011">
    <property type="entry name" value="PROTEIN_KINASE_DOM"/>
    <property type="match status" value="1"/>
</dbReference>
<dbReference type="SUPFAM" id="SSF52540">
    <property type="entry name" value="P-loop containing nucleoside triphosphate hydrolases"/>
    <property type="match status" value="1"/>
</dbReference>
<accession>A0A146KAA3</accession>
<dbReference type="AlphaFoldDB" id="A0A146KAA3"/>
<dbReference type="InterPro" id="IPR027417">
    <property type="entry name" value="P-loop_NTPase"/>
</dbReference>
<dbReference type="InterPro" id="IPR011009">
    <property type="entry name" value="Kinase-like_dom_sf"/>
</dbReference>
<dbReference type="SMART" id="SM00220">
    <property type="entry name" value="S_TKc"/>
    <property type="match status" value="1"/>
</dbReference>